<comment type="similarity">
    <text evidence="1">Belongs to the 'phage' integrase family.</text>
</comment>
<keyword evidence="7" id="KW-1185">Reference proteome</keyword>
<dbReference type="Gene3D" id="1.10.150.130">
    <property type="match status" value="1"/>
</dbReference>
<dbReference type="STRING" id="1440774.Y900_004315"/>
<dbReference type="RefSeq" id="WP_036339403.1">
    <property type="nucleotide sequence ID" value="NZ_JALN02000001.1"/>
</dbReference>
<evidence type="ECO:0000259" key="5">
    <source>
        <dbReference type="PROSITE" id="PS51898"/>
    </source>
</evidence>
<dbReference type="InterPro" id="IPR010998">
    <property type="entry name" value="Integrase_recombinase_N"/>
</dbReference>
<evidence type="ECO:0000313" key="7">
    <source>
        <dbReference type="Proteomes" id="UP000022835"/>
    </source>
</evidence>
<dbReference type="Pfam" id="PF14659">
    <property type="entry name" value="Phage_int_SAM_3"/>
    <property type="match status" value="1"/>
</dbReference>
<dbReference type="Gene3D" id="1.10.443.10">
    <property type="entry name" value="Intergrase catalytic core"/>
    <property type="match status" value="1"/>
</dbReference>
<sequence length="369" mass="40491">MATIEKYVTKRGAALYRVRFRTPDNRSTQKRGFTTKRDAQQFANSVEVAKLKGEYVSPASARVTVGELGPEWLERQRGHLKPSGYAVMETAWRTRVNPRWGHVALGDIRPTGVQQWVGELGRGAADVRPLGAAGVKRMHYVLSQVLADAVRDNLVAKNPAEGVTLPRTSRKRPVYLDHEQVGALAAASGDYEGLVLLLAYTGLRWGEAVGLRVHDLDMLRKRASVTENAVQSGTDIYVGTPKSHKRRTVPLPDFLLPYVARQCEGKKRDGLLWSGEDRDHMRRPHPTSGWFAKAVKTSGIPRVTPHDLRHTAASLAVSAGANVKAVQRMLGHASAAMTLDVYADLFDDDLEAVAAALDRARAGARQAIL</sequence>
<keyword evidence="4" id="KW-0233">DNA recombination</keyword>
<dbReference type="AlphaFoldDB" id="A0A064CCY4"/>
<evidence type="ECO:0000256" key="1">
    <source>
        <dbReference type="ARBA" id="ARBA00008857"/>
    </source>
</evidence>
<name>A0A064CCY4_9MYCO</name>
<dbReference type="PROSITE" id="PS51898">
    <property type="entry name" value="TYR_RECOMBINASE"/>
    <property type="match status" value="1"/>
</dbReference>
<dbReference type="InterPro" id="IPR013762">
    <property type="entry name" value="Integrase-like_cat_sf"/>
</dbReference>
<dbReference type="Proteomes" id="UP000022835">
    <property type="component" value="Unassembled WGS sequence"/>
</dbReference>
<dbReference type="eggNOG" id="COG4974">
    <property type="taxonomic scope" value="Bacteria"/>
</dbReference>
<dbReference type="CDD" id="cd01189">
    <property type="entry name" value="INT_ICEBs1_C_like"/>
    <property type="match status" value="1"/>
</dbReference>
<keyword evidence="3" id="KW-0238">DNA-binding</keyword>
<feature type="domain" description="Tyr recombinase" evidence="5">
    <location>
        <begin position="171"/>
        <end position="355"/>
    </location>
</feature>
<comment type="caution">
    <text evidence="6">The sequence shown here is derived from an EMBL/GenBank/DDBJ whole genome shotgun (WGS) entry which is preliminary data.</text>
</comment>
<protein>
    <submittedName>
        <fullName evidence="6">Integrase</fullName>
    </submittedName>
</protein>
<evidence type="ECO:0000256" key="2">
    <source>
        <dbReference type="ARBA" id="ARBA00022908"/>
    </source>
</evidence>
<dbReference type="InterPro" id="IPR004107">
    <property type="entry name" value="Integrase_SAM-like_N"/>
</dbReference>
<dbReference type="GO" id="GO:0003677">
    <property type="term" value="F:DNA binding"/>
    <property type="evidence" value="ECO:0007669"/>
    <property type="project" value="UniProtKB-KW"/>
</dbReference>
<proteinExistence type="inferred from homology"/>
<dbReference type="InterPro" id="IPR050090">
    <property type="entry name" value="Tyrosine_recombinase_XerCD"/>
</dbReference>
<dbReference type="PANTHER" id="PTHR30349">
    <property type="entry name" value="PHAGE INTEGRASE-RELATED"/>
    <property type="match status" value="1"/>
</dbReference>
<dbReference type="Pfam" id="PF00589">
    <property type="entry name" value="Phage_integrase"/>
    <property type="match status" value="1"/>
</dbReference>
<evidence type="ECO:0000256" key="3">
    <source>
        <dbReference type="ARBA" id="ARBA00023125"/>
    </source>
</evidence>
<dbReference type="InterPro" id="IPR011010">
    <property type="entry name" value="DNA_brk_join_enz"/>
</dbReference>
<gene>
    <name evidence="6" type="ORF">Y900_004315</name>
</gene>
<keyword evidence="2" id="KW-0229">DNA integration</keyword>
<evidence type="ECO:0000313" key="6">
    <source>
        <dbReference type="EMBL" id="KDE98185.1"/>
    </source>
</evidence>
<dbReference type="InterPro" id="IPR002104">
    <property type="entry name" value="Integrase_catalytic"/>
</dbReference>
<reference evidence="6" key="1">
    <citation type="submission" date="2014-05" db="EMBL/GenBank/DDBJ databases">
        <title>Genome sequence of Mycobacterium aromaticivorans strain JS19b1T (= DSM 45407T).</title>
        <authorList>
            <person name="Kwak Y."/>
            <person name="Park G.-S."/>
            <person name="Li Q.X."/>
            <person name="Lee S.-E."/>
            <person name="Shin J.-H."/>
        </authorList>
    </citation>
    <scope>NUCLEOTIDE SEQUENCE [LARGE SCALE GENOMIC DNA]</scope>
    <source>
        <strain evidence="6">JS19b1</strain>
    </source>
</reference>
<dbReference type="SUPFAM" id="SSF56349">
    <property type="entry name" value="DNA breaking-rejoining enzymes"/>
    <property type="match status" value="1"/>
</dbReference>
<dbReference type="GO" id="GO:0015074">
    <property type="term" value="P:DNA integration"/>
    <property type="evidence" value="ECO:0007669"/>
    <property type="project" value="UniProtKB-KW"/>
</dbReference>
<evidence type="ECO:0000256" key="4">
    <source>
        <dbReference type="ARBA" id="ARBA00023172"/>
    </source>
</evidence>
<dbReference type="GO" id="GO:0006310">
    <property type="term" value="P:DNA recombination"/>
    <property type="evidence" value="ECO:0007669"/>
    <property type="project" value="UniProtKB-KW"/>
</dbReference>
<dbReference type="EMBL" id="JALN02000001">
    <property type="protein sequence ID" value="KDE98185.1"/>
    <property type="molecule type" value="Genomic_DNA"/>
</dbReference>
<dbReference type="OrthoDB" id="1822491at2"/>
<dbReference type="PANTHER" id="PTHR30349:SF64">
    <property type="entry name" value="PROPHAGE INTEGRASE INTD-RELATED"/>
    <property type="match status" value="1"/>
</dbReference>
<accession>A0A064CCY4</accession>
<organism evidence="6 7">
    <name type="scientific">Mycolicibacterium aromaticivorans JS19b1 = JCM 16368</name>
    <dbReference type="NCBI Taxonomy" id="1440774"/>
    <lineage>
        <taxon>Bacteria</taxon>
        <taxon>Bacillati</taxon>
        <taxon>Actinomycetota</taxon>
        <taxon>Actinomycetes</taxon>
        <taxon>Mycobacteriales</taxon>
        <taxon>Mycobacteriaceae</taxon>
        <taxon>Mycolicibacterium</taxon>
    </lineage>
</organism>